<name>A0AAD5QR30_PARTN</name>
<evidence type="ECO:0000313" key="2">
    <source>
        <dbReference type="Proteomes" id="UP001196413"/>
    </source>
</evidence>
<accession>A0AAD5QR30</accession>
<proteinExistence type="predicted"/>
<sequence length="100" mass="11494">MEELLVPARVTRRSTGRQVTGDTGDCLAVSEFTVQIHPPVLPPGDAYIPDERVENLQRLREENFVYRFQDECLSQILTRLCRATADTQAHSRRHLTTLWT</sequence>
<gene>
    <name evidence="1" type="ORF">KIN20_020764</name>
</gene>
<keyword evidence="2" id="KW-1185">Reference proteome</keyword>
<dbReference type="Proteomes" id="UP001196413">
    <property type="component" value="Unassembled WGS sequence"/>
</dbReference>
<protein>
    <submittedName>
        <fullName evidence="1">Uncharacterized protein</fullName>
    </submittedName>
</protein>
<reference evidence="1" key="1">
    <citation type="submission" date="2021-06" db="EMBL/GenBank/DDBJ databases">
        <title>Parelaphostrongylus tenuis whole genome reference sequence.</title>
        <authorList>
            <person name="Garwood T.J."/>
            <person name="Larsen P.A."/>
            <person name="Fountain-Jones N.M."/>
            <person name="Garbe J.R."/>
            <person name="Macchietto M.G."/>
            <person name="Kania S.A."/>
            <person name="Gerhold R.W."/>
            <person name="Richards J.E."/>
            <person name="Wolf T.M."/>
        </authorList>
    </citation>
    <scope>NUCLEOTIDE SEQUENCE</scope>
    <source>
        <strain evidence="1">MNPRO001-30</strain>
        <tissue evidence="1">Meninges</tissue>
    </source>
</reference>
<dbReference type="AlphaFoldDB" id="A0AAD5QR30"/>
<comment type="caution">
    <text evidence="1">The sequence shown here is derived from an EMBL/GenBank/DDBJ whole genome shotgun (WGS) entry which is preliminary data.</text>
</comment>
<organism evidence="1 2">
    <name type="scientific">Parelaphostrongylus tenuis</name>
    <name type="common">Meningeal worm</name>
    <dbReference type="NCBI Taxonomy" id="148309"/>
    <lineage>
        <taxon>Eukaryota</taxon>
        <taxon>Metazoa</taxon>
        <taxon>Ecdysozoa</taxon>
        <taxon>Nematoda</taxon>
        <taxon>Chromadorea</taxon>
        <taxon>Rhabditida</taxon>
        <taxon>Rhabditina</taxon>
        <taxon>Rhabditomorpha</taxon>
        <taxon>Strongyloidea</taxon>
        <taxon>Metastrongylidae</taxon>
        <taxon>Parelaphostrongylus</taxon>
    </lineage>
</organism>
<evidence type="ECO:0000313" key="1">
    <source>
        <dbReference type="EMBL" id="KAJ1361498.1"/>
    </source>
</evidence>
<dbReference type="EMBL" id="JAHQIW010004213">
    <property type="protein sequence ID" value="KAJ1361498.1"/>
    <property type="molecule type" value="Genomic_DNA"/>
</dbReference>